<dbReference type="SUPFAM" id="SSF82199">
    <property type="entry name" value="SET domain"/>
    <property type="match status" value="1"/>
</dbReference>
<dbReference type="EMBL" id="KQ964821">
    <property type="protein sequence ID" value="KXN65765.1"/>
    <property type="molecule type" value="Genomic_DNA"/>
</dbReference>
<dbReference type="CDD" id="cd20071">
    <property type="entry name" value="SET_SMYD"/>
    <property type="match status" value="1"/>
</dbReference>
<accession>A0A137NSM3</accession>
<dbReference type="Pfam" id="PF00856">
    <property type="entry name" value="SET"/>
    <property type="match status" value="1"/>
</dbReference>
<protein>
    <submittedName>
        <fullName evidence="2">SET domain-containing protein</fullName>
    </submittedName>
</protein>
<dbReference type="PROSITE" id="PS50280">
    <property type="entry name" value="SET"/>
    <property type="match status" value="1"/>
</dbReference>
<reference evidence="2 3" key="1">
    <citation type="journal article" date="2015" name="Genome Biol. Evol.">
        <title>Phylogenomic analyses indicate that early fungi evolved digesting cell walls of algal ancestors of land plants.</title>
        <authorList>
            <person name="Chang Y."/>
            <person name="Wang S."/>
            <person name="Sekimoto S."/>
            <person name="Aerts A.L."/>
            <person name="Choi C."/>
            <person name="Clum A."/>
            <person name="LaButti K.M."/>
            <person name="Lindquist E.A."/>
            <person name="Yee Ngan C."/>
            <person name="Ohm R.A."/>
            <person name="Salamov A.A."/>
            <person name="Grigoriev I.V."/>
            <person name="Spatafora J.W."/>
            <person name="Berbee M.L."/>
        </authorList>
    </citation>
    <scope>NUCLEOTIDE SEQUENCE [LARGE SCALE GENOMIC DNA]</scope>
    <source>
        <strain evidence="2 3">NRRL 28638</strain>
    </source>
</reference>
<dbReference type="Gene3D" id="1.10.220.160">
    <property type="match status" value="1"/>
</dbReference>
<dbReference type="InterPro" id="IPR046341">
    <property type="entry name" value="SET_dom_sf"/>
</dbReference>
<dbReference type="STRING" id="796925.A0A137NSM3"/>
<dbReference type="Gene3D" id="2.170.270.10">
    <property type="entry name" value="SET domain"/>
    <property type="match status" value="1"/>
</dbReference>
<keyword evidence="3" id="KW-1185">Reference proteome</keyword>
<evidence type="ECO:0000259" key="1">
    <source>
        <dbReference type="PROSITE" id="PS50280"/>
    </source>
</evidence>
<proteinExistence type="predicted"/>
<dbReference type="InterPro" id="IPR001214">
    <property type="entry name" value="SET_dom"/>
</dbReference>
<dbReference type="SMART" id="SM00317">
    <property type="entry name" value="SET"/>
    <property type="match status" value="1"/>
</dbReference>
<evidence type="ECO:0000313" key="3">
    <source>
        <dbReference type="Proteomes" id="UP000070444"/>
    </source>
</evidence>
<gene>
    <name evidence="2" type="ORF">CONCODRAFT_74124</name>
</gene>
<dbReference type="AlphaFoldDB" id="A0A137NSM3"/>
<evidence type="ECO:0000313" key="2">
    <source>
        <dbReference type="EMBL" id="KXN65765.1"/>
    </source>
</evidence>
<feature type="domain" description="SET" evidence="1">
    <location>
        <begin position="52"/>
        <end position="290"/>
    </location>
</feature>
<dbReference type="OrthoDB" id="5945798at2759"/>
<dbReference type="Proteomes" id="UP000070444">
    <property type="component" value="Unassembled WGS sequence"/>
</dbReference>
<name>A0A137NSM3_CONC2</name>
<dbReference type="PANTHER" id="PTHR12197">
    <property type="entry name" value="HISTONE-LYSINE N-METHYLTRANSFERASE SMYD"/>
    <property type="match status" value="1"/>
</dbReference>
<sequence length="323" mass="37962">MIRLISRTSTYNKLISTKLTKLNYSTARDKSLDNAYKFIFNQNLVQSEDIRNSLELKETEVDHRGIYTNNYIPKGTVVSQELPVSAVLSQDRLNNSNCPQCFGPVEVKKDDEKLTNDHMYCSDECAYDSMLYHQIKEYQELQTYFRGEIRQYPLLITNIIFEVLKQFQQQKQSPLYTVLPLLSFVKQDFIPELYKTDYNMIKDKLFKDDVNKQKYFDLNWYCKVMSILDINSFKIVTNDLKATGVGLYLFSSFFNHSCDANLQVEFRKVGMELSATRDILPGEQLYISYLDRDKFENQKEVKKFLAQKYGFKCNCKYCKGVEI</sequence>
<dbReference type="Gene3D" id="6.10.140.2220">
    <property type="match status" value="1"/>
</dbReference>
<organism evidence="2 3">
    <name type="scientific">Conidiobolus coronatus (strain ATCC 28846 / CBS 209.66 / NRRL 28638)</name>
    <name type="common">Delacroixia coronata</name>
    <dbReference type="NCBI Taxonomy" id="796925"/>
    <lineage>
        <taxon>Eukaryota</taxon>
        <taxon>Fungi</taxon>
        <taxon>Fungi incertae sedis</taxon>
        <taxon>Zoopagomycota</taxon>
        <taxon>Entomophthoromycotina</taxon>
        <taxon>Entomophthoromycetes</taxon>
        <taxon>Entomophthorales</taxon>
        <taxon>Ancylistaceae</taxon>
        <taxon>Conidiobolus</taxon>
    </lineage>
</organism>
<dbReference type="InterPro" id="IPR050869">
    <property type="entry name" value="H3K4_H4K5_MeTrfase"/>
</dbReference>